<evidence type="ECO:0000259" key="7">
    <source>
        <dbReference type="PROSITE" id="PS50975"/>
    </source>
</evidence>
<dbReference type="Gene3D" id="3.40.50.261">
    <property type="entry name" value="Succinyl-CoA synthetase domains"/>
    <property type="match status" value="2"/>
</dbReference>
<evidence type="ECO:0000256" key="4">
    <source>
        <dbReference type="ARBA" id="ARBA00022741"/>
    </source>
</evidence>
<dbReference type="Gene3D" id="3.30.1490.20">
    <property type="entry name" value="ATP-grasp fold, A domain"/>
    <property type="match status" value="1"/>
</dbReference>
<dbReference type="AlphaFoldDB" id="A0B6M1"/>
<dbReference type="PROSITE" id="PS50975">
    <property type="entry name" value="ATP_GRASP"/>
    <property type="match status" value="1"/>
</dbReference>
<sequence length="689" mass="75098">MAGNFDEIAAQALEEGRTYLMEHESKRILMDVGLETTGAHLASSADDAVRIANQLGYPVVLKVLSKEVIHKSDAGGVRLNLQGAEAVRSAYHEMEKIFRERGMIGVSVQRMASPGIEVIIGVTRDPTFGPVLMFGLGGVFVEILRDVSFRSIPISEEDAESMIREIRGYPLLRGYRGISGDIDAIKSILLRVSDLVEKHSIIKEMDLNPVFVYPMGYTIADARIILDSSSPSPAAMHPQSAGDLKGLFYPQSIAVIGASNTKGKLGWNVFYNLLTHGYRGRLYPVNPNAAEVQGVKAYPSIRDVPEPVDVAVVLVPAGMTPQVVQDCCAAGVKYIVVESAGFAELGDEGKRIEREILSIVRRHGCRLLGPNCSGIINTNCGVVESIGVVDELNRGNVGLIAQAGVYAAGYLWGLRKVLDFGIIATIGNKLDLNETDMLEAIGMDENIDVVCMYLEDVKGGRRFIDVAREVSKRKPIVVLKTGRTEAGKKAVSSHTASLAGNDQIYSAVFKQAGLIRARDNDHMFALARAFSKQPLPINDGVFVISYAGSLGVAAADAIVMNGMRLAELSPDLKEELRSVLPKYVSGMNPVDFTFDQTPDQVRRTIEIAVKSEDVGSFIVIIQTEMLGAYIDTLRSIDYRGRPILAVVASKEFVIEDTIKMERAGIPVYSTPEQAAEVLGAMWMYRKERR</sequence>
<keyword evidence="4 6" id="KW-0547">Nucleotide-binding</keyword>
<dbReference type="STRING" id="349307.Mthe_0554"/>
<dbReference type="GO" id="GO:0005524">
    <property type="term" value="F:ATP binding"/>
    <property type="evidence" value="ECO:0007669"/>
    <property type="project" value="UniProtKB-UniRule"/>
</dbReference>
<dbReference type="Pfam" id="PF13549">
    <property type="entry name" value="ATP-grasp_5"/>
    <property type="match status" value="1"/>
</dbReference>
<dbReference type="EMBL" id="CP000477">
    <property type="protein sequence ID" value="ABK14345.1"/>
    <property type="molecule type" value="Genomic_DNA"/>
</dbReference>
<dbReference type="SUPFAM" id="SSF56059">
    <property type="entry name" value="Glutathione synthetase ATP-binding domain-like"/>
    <property type="match status" value="1"/>
</dbReference>
<dbReference type="Gene3D" id="3.30.470.20">
    <property type="entry name" value="ATP-grasp fold, B domain"/>
    <property type="match status" value="1"/>
</dbReference>
<keyword evidence="5 6" id="KW-0067">ATP-binding</keyword>
<evidence type="ECO:0000256" key="3">
    <source>
        <dbReference type="ARBA" id="ARBA00022598"/>
    </source>
</evidence>
<dbReference type="Pfam" id="PF19045">
    <property type="entry name" value="Ligase_CoA_2"/>
    <property type="match status" value="1"/>
</dbReference>
<dbReference type="InterPro" id="IPR036291">
    <property type="entry name" value="NAD(P)-bd_dom_sf"/>
</dbReference>
<dbReference type="InterPro" id="IPR032875">
    <property type="entry name" value="Succ_CoA_lig_flav_dom"/>
</dbReference>
<dbReference type="GeneID" id="4463014"/>
<dbReference type="Pfam" id="PF13607">
    <property type="entry name" value="Succ_CoA_lig"/>
    <property type="match status" value="1"/>
</dbReference>
<evidence type="ECO:0000313" key="9">
    <source>
        <dbReference type="Proteomes" id="UP000000674"/>
    </source>
</evidence>
<proteinExistence type="predicted"/>
<dbReference type="GO" id="GO:0043758">
    <property type="term" value="F:acetate-CoA ligase (ADP-forming) activity"/>
    <property type="evidence" value="ECO:0007669"/>
    <property type="project" value="UniProtKB-EC"/>
</dbReference>
<dbReference type="SUPFAM" id="SSF51735">
    <property type="entry name" value="NAD(P)-binding Rossmann-fold domains"/>
    <property type="match status" value="1"/>
</dbReference>
<keyword evidence="3" id="KW-0436">Ligase</keyword>
<dbReference type="Pfam" id="PF13380">
    <property type="entry name" value="CoA_binding_2"/>
    <property type="match status" value="1"/>
</dbReference>
<dbReference type="InterPro" id="IPR011761">
    <property type="entry name" value="ATP-grasp"/>
</dbReference>
<comment type="catalytic activity">
    <reaction evidence="1">
        <text>acetate + ATP + CoA = acetyl-CoA + ADP + phosphate</text>
        <dbReference type="Rhea" id="RHEA:15081"/>
        <dbReference type="ChEBI" id="CHEBI:30089"/>
        <dbReference type="ChEBI" id="CHEBI:30616"/>
        <dbReference type="ChEBI" id="CHEBI:43474"/>
        <dbReference type="ChEBI" id="CHEBI:57287"/>
        <dbReference type="ChEBI" id="CHEBI:57288"/>
        <dbReference type="ChEBI" id="CHEBI:456216"/>
        <dbReference type="EC" id="6.2.1.13"/>
    </reaction>
</comment>
<protein>
    <recommendedName>
        <fullName evidence="2">acetate--CoA ligase (ADP-forming)</fullName>
        <ecNumber evidence="2">6.2.1.13</ecNumber>
    </recommendedName>
</protein>
<accession>A0B6M1</accession>
<dbReference type="KEGG" id="mtp:Mthe_0554"/>
<evidence type="ECO:0000256" key="5">
    <source>
        <dbReference type="ARBA" id="ARBA00022840"/>
    </source>
</evidence>
<dbReference type="PANTHER" id="PTHR43334:SF1">
    <property type="entry name" value="3-HYDROXYPROPIONATE--COA LIGASE [ADP-FORMING]"/>
    <property type="match status" value="1"/>
</dbReference>
<dbReference type="SMR" id="A0B6M1"/>
<organism evidence="8 9">
    <name type="scientific">Methanothrix thermoacetophila (strain DSM 6194 / JCM 14653 / NBRC 101360 / PT)</name>
    <name type="common">Methanosaeta thermophila</name>
    <dbReference type="NCBI Taxonomy" id="349307"/>
    <lineage>
        <taxon>Archaea</taxon>
        <taxon>Methanobacteriati</taxon>
        <taxon>Methanobacteriota</taxon>
        <taxon>Stenosarchaea group</taxon>
        <taxon>Methanomicrobia</taxon>
        <taxon>Methanotrichales</taxon>
        <taxon>Methanotrichaceae</taxon>
        <taxon>Methanothrix</taxon>
    </lineage>
</organism>
<dbReference type="OrthoDB" id="18103at2157"/>
<dbReference type="Gene3D" id="3.40.50.720">
    <property type="entry name" value="NAD(P)-binding Rossmann-like Domain"/>
    <property type="match status" value="1"/>
</dbReference>
<evidence type="ECO:0000256" key="6">
    <source>
        <dbReference type="PROSITE-ProRule" id="PRU00409"/>
    </source>
</evidence>
<name>A0B6M1_METTP</name>
<dbReference type="SMART" id="SM00881">
    <property type="entry name" value="CoA_binding"/>
    <property type="match status" value="1"/>
</dbReference>
<dbReference type="InterPro" id="IPR043938">
    <property type="entry name" value="Ligase_CoA_dom"/>
</dbReference>
<keyword evidence="9" id="KW-1185">Reference proteome</keyword>
<dbReference type="InterPro" id="IPR013815">
    <property type="entry name" value="ATP_grasp_subdomain_1"/>
</dbReference>
<dbReference type="InterPro" id="IPR051538">
    <property type="entry name" value="Acyl-CoA_Synth/Transferase"/>
</dbReference>
<evidence type="ECO:0000256" key="2">
    <source>
        <dbReference type="ARBA" id="ARBA00012957"/>
    </source>
</evidence>
<dbReference type="EC" id="6.2.1.13" evidence="2"/>
<dbReference type="RefSeq" id="WP_011695742.1">
    <property type="nucleotide sequence ID" value="NC_008553.1"/>
</dbReference>
<dbReference type="GO" id="GO:0046872">
    <property type="term" value="F:metal ion binding"/>
    <property type="evidence" value="ECO:0007669"/>
    <property type="project" value="InterPro"/>
</dbReference>
<dbReference type="SUPFAM" id="SSF52210">
    <property type="entry name" value="Succinyl-CoA synthetase domains"/>
    <property type="match status" value="2"/>
</dbReference>
<gene>
    <name evidence="8" type="ordered locus">Mthe_0554</name>
</gene>
<reference evidence="8 9" key="1">
    <citation type="submission" date="2006-10" db="EMBL/GenBank/DDBJ databases">
        <title>Complete sequence of Methanosaeta thermophila PT.</title>
        <authorList>
            <consortium name="US DOE Joint Genome Institute"/>
            <person name="Copeland A."/>
            <person name="Lucas S."/>
            <person name="Lapidus A."/>
            <person name="Barry K."/>
            <person name="Detter J.C."/>
            <person name="Glavina del Rio T."/>
            <person name="Hammon N."/>
            <person name="Israni S."/>
            <person name="Pitluck S."/>
            <person name="Chain P."/>
            <person name="Malfatti S."/>
            <person name="Shin M."/>
            <person name="Vergez L."/>
            <person name="Schmutz J."/>
            <person name="Larimer F."/>
            <person name="Land M."/>
            <person name="Hauser L."/>
            <person name="Kyrpides N."/>
            <person name="Kim E."/>
            <person name="Smith K.S."/>
            <person name="Ingram-Smith C."/>
            <person name="Richardson P."/>
        </authorList>
    </citation>
    <scope>NUCLEOTIDE SEQUENCE [LARGE SCALE GENOMIC DNA]</scope>
    <source>
        <strain evidence="9">DSM 6194 / JCM 14653 / NBRC 101360 / PT</strain>
    </source>
</reference>
<dbReference type="PANTHER" id="PTHR43334">
    <property type="entry name" value="ACETATE--COA LIGASE [ADP-FORMING]"/>
    <property type="match status" value="1"/>
</dbReference>
<dbReference type="InterPro" id="IPR003781">
    <property type="entry name" value="CoA-bd"/>
</dbReference>
<evidence type="ECO:0000256" key="1">
    <source>
        <dbReference type="ARBA" id="ARBA00001619"/>
    </source>
</evidence>
<evidence type="ECO:0000313" key="8">
    <source>
        <dbReference type="EMBL" id="ABK14345.1"/>
    </source>
</evidence>
<dbReference type="Proteomes" id="UP000000674">
    <property type="component" value="Chromosome"/>
</dbReference>
<feature type="domain" description="ATP-grasp" evidence="7">
    <location>
        <begin position="26"/>
        <end position="62"/>
    </location>
</feature>
<dbReference type="InterPro" id="IPR016102">
    <property type="entry name" value="Succinyl-CoA_synth-like"/>
</dbReference>
<dbReference type="HOGENOM" id="CLU_007415_2_2_2"/>